<keyword evidence="2" id="KW-0472">Membrane</keyword>
<dbReference type="AlphaFoldDB" id="A0A1Q9DWX9"/>
<keyword evidence="2" id="KW-1133">Transmembrane helix</keyword>
<dbReference type="Proteomes" id="UP000186817">
    <property type="component" value="Unassembled WGS sequence"/>
</dbReference>
<proteinExistence type="predicted"/>
<keyword evidence="2" id="KW-0812">Transmembrane</keyword>
<feature type="region of interest" description="Disordered" evidence="1">
    <location>
        <begin position="1"/>
        <end position="39"/>
    </location>
</feature>
<dbReference type="EMBL" id="LSRX01000353">
    <property type="protein sequence ID" value="OLP99680.1"/>
    <property type="molecule type" value="Genomic_DNA"/>
</dbReference>
<comment type="caution">
    <text evidence="3">The sequence shown here is derived from an EMBL/GenBank/DDBJ whole genome shotgun (WGS) entry which is preliminary data.</text>
</comment>
<reference evidence="3 4" key="1">
    <citation type="submission" date="2016-02" db="EMBL/GenBank/DDBJ databases">
        <title>Genome analysis of coral dinoflagellate symbionts highlights evolutionary adaptations to a symbiotic lifestyle.</title>
        <authorList>
            <person name="Aranda M."/>
            <person name="Li Y."/>
            <person name="Liew Y.J."/>
            <person name="Baumgarten S."/>
            <person name="Simakov O."/>
            <person name="Wilson M."/>
            <person name="Piel J."/>
            <person name="Ashoor H."/>
            <person name="Bougouffa S."/>
            <person name="Bajic V.B."/>
            <person name="Ryu T."/>
            <person name="Ravasi T."/>
            <person name="Bayer T."/>
            <person name="Micklem G."/>
            <person name="Kim H."/>
            <person name="Bhak J."/>
            <person name="Lajeunesse T.C."/>
            <person name="Voolstra C.R."/>
        </authorList>
    </citation>
    <scope>NUCLEOTIDE SEQUENCE [LARGE SCALE GENOMIC DNA]</scope>
    <source>
        <strain evidence="3 4">CCMP2467</strain>
    </source>
</reference>
<feature type="compositionally biased region" description="Acidic residues" evidence="1">
    <location>
        <begin position="18"/>
        <end position="37"/>
    </location>
</feature>
<sequence>MTIQRSKMARKALRMMVDGDDDEDDNDNEDEEEEEEEQRTVKTILPMTIMMMLMMLVLILLICTARYEKEEFQTGGEETLKDGMGASEAGILGQYAPKHSSGHVYGATIVAKDIPNRFRPPTWQPRRAHAGSGLRPLAVTSTNSGLRMEDETLLTKHLRANTVSCLQTGLLEPFHDDYRHDARTWYVILTDECQNGFLAWDAAASGLFGRFRELRIQLEV</sequence>
<feature type="transmembrane region" description="Helical" evidence="2">
    <location>
        <begin position="44"/>
        <end position="62"/>
    </location>
</feature>
<organism evidence="3 4">
    <name type="scientific">Symbiodinium microadriaticum</name>
    <name type="common">Dinoflagellate</name>
    <name type="synonym">Zooxanthella microadriatica</name>
    <dbReference type="NCBI Taxonomy" id="2951"/>
    <lineage>
        <taxon>Eukaryota</taxon>
        <taxon>Sar</taxon>
        <taxon>Alveolata</taxon>
        <taxon>Dinophyceae</taxon>
        <taxon>Suessiales</taxon>
        <taxon>Symbiodiniaceae</taxon>
        <taxon>Symbiodinium</taxon>
    </lineage>
</organism>
<keyword evidence="4" id="KW-1185">Reference proteome</keyword>
<evidence type="ECO:0000313" key="3">
    <source>
        <dbReference type="EMBL" id="OLP99680.1"/>
    </source>
</evidence>
<accession>A0A1Q9DWX9</accession>
<evidence type="ECO:0000313" key="4">
    <source>
        <dbReference type="Proteomes" id="UP000186817"/>
    </source>
</evidence>
<gene>
    <name evidence="3" type="ORF">AK812_SmicGene17749</name>
</gene>
<evidence type="ECO:0000256" key="2">
    <source>
        <dbReference type="SAM" id="Phobius"/>
    </source>
</evidence>
<name>A0A1Q9DWX9_SYMMI</name>
<evidence type="ECO:0000256" key="1">
    <source>
        <dbReference type="SAM" id="MobiDB-lite"/>
    </source>
</evidence>
<protein>
    <submittedName>
        <fullName evidence="3">Uncharacterized protein</fullName>
    </submittedName>
</protein>